<proteinExistence type="predicted"/>
<evidence type="ECO:0000313" key="2">
    <source>
        <dbReference type="EMBL" id="MPM38352.1"/>
    </source>
</evidence>
<dbReference type="AlphaFoldDB" id="A0A644ZBT4"/>
<feature type="compositionally biased region" description="Basic and acidic residues" evidence="1">
    <location>
        <begin position="80"/>
        <end position="104"/>
    </location>
</feature>
<name>A0A644ZBT4_9ZZZZ</name>
<evidence type="ECO:0000256" key="1">
    <source>
        <dbReference type="SAM" id="MobiDB-lite"/>
    </source>
</evidence>
<comment type="caution">
    <text evidence="2">The sequence shown here is derived from an EMBL/GenBank/DDBJ whole genome shotgun (WGS) entry which is preliminary data.</text>
</comment>
<organism evidence="2">
    <name type="scientific">bioreactor metagenome</name>
    <dbReference type="NCBI Taxonomy" id="1076179"/>
    <lineage>
        <taxon>unclassified sequences</taxon>
        <taxon>metagenomes</taxon>
        <taxon>ecological metagenomes</taxon>
    </lineage>
</organism>
<gene>
    <name evidence="2" type="ORF">SDC9_84981</name>
</gene>
<reference evidence="2" key="1">
    <citation type="submission" date="2019-08" db="EMBL/GenBank/DDBJ databases">
        <authorList>
            <person name="Kucharzyk K."/>
            <person name="Murdoch R.W."/>
            <person name="Higgins S."/>
            <person name="Loffler F."/>
        </authorList>
    </citation>
    <scope>NUCLEOTIDE SEQUENCE</scope>
</reference>
<accession>A0A644ZBT4</accession>
<feature type="region of interest" description="Disordered" evidence="1">
    <location>
        <begin position="75"/>
        <end position="104"/>
    </location>
</feature>
<protein>
    <submittedName>
        <fullName evidence="2">Uncharacterized protein</fullName>
    </submittedName>
</protein>
<dbReference type="EMBL" id="VSSQ01008255">
    <property type="protein sequence ID" value="MPM38352.1"/>
    <property type="molecule type" value="Genomic_DNA"/>
</dbReference>
<sequence length="104" mass="12276">MFLLQVTDNPAQPRIQRRFAGTGKGDPIDFRLFGQHRIQFGDHRVHRNILFSLQRQIGRRLGFTIDAIQRTGLRRHQIHAKRDSQPSRSDRPEHIFSDHFDSLH</sequence>